<dbReference type="InterPro" id="IPR014729">
    <property type="entry name" value="Rossmann-like_a/b/a_fold"/>
</dbReference>
<accession>A0A410FTL0</accession>
<evidence type="ECO:0000313" key="2">
    <source>
        <dbReference type="Proteomes" id="UP000287233"/>
    </source>
</evidence>
<dbReference type="SUPFAM" id="SSF52402">
    <property type="entry name" value="Adenine nucleotide alpha hydrolases-like"/>
    <property type="match status" value="1"/>
</dbReference>
<proteinExistence type="predicted"/>
<dbReference type="Gene3D" id="3.40.50.620">
    <property type="entry name" value="HUPs"/>
    <property type="match status" value="1"/>
</dbReference>
<gene>
    <name evidence="1" type="ORF">BIP78_0661</name>
</gene>
<evidence type="ECO:0008006" key="3">
    <source>
        <dbReference type="Google" id="ProtNLM"/>
    </source>
</evidence>
<dbReference type="KEGG" id="bih:BIP78_0661"/>
<organism evidence="1 2">
    <name type="scientific">Bipolaricaulis sibiricus</name>
    <dbReference type="NCBI Taxonomy" id="2501609"/>
    <lineage>
        <taxon>Bacteria</taxon>
        <taxon>Candidatus Bipolaricaulota</taxon>
        <taxon>Candidatus Bipolaricaulia</taxon>
        <taxon>Candidatus Bipolaricaulales</taxon>
        <taxon>Candidatus Bipolaricaulaceae</taxon>
        <taxon>Candidatus Bipolaricaulis</taxon>
    </lineage>
</organism>
<dbReference type="Proteomes" id="UP000287233">
    <property type="component" value="Chromosome"/>
</dbReference>
<name>A0A410FTL0_BIPS1</name>
<dbReference type="AlphaFoldDB" id="A0A410FTL0"/>
<protein>
    <recommendedName>
        <fullName evidence="3">Thil AANH domain-containing protein</fullName>
    </recommendedName>
</protein>
<dbReference type="EMBL" id="CP034928">
    <property type="protein sequence ID" value="QAA76427.1"/>
    <property type="molecule type" value="Genomic_DNA"/>
</dbReference>
<evidence type="ECO:0000313" key="1">
    <source>
        <dbReference type="EMBL" id="QAA76427.1"/>
    </source>
</evidence>
<reference evidence="2" key="1">
    <citation type="submission" date="2018-12" db="EMBL/GenBank/DDBJ databases">
        <title>Complete genome sequence of an uncultured bacterium of the candidate phylum Bipolaricaulota.</title>
        <authorList>
            <person name="Kadnikov V.V."/>
            <person name="Mardanov A.V."/>
            <person name="Beletsky A.V."/>
            <person name="Frank Y.A."/>
            <person name="Karnachuk O.V."/>
            <person name="Ravin N.V."/>
        </authorList>
    </citation>
    <scope>NUCLEOTIDE SEQUENCE [LARGE SCALE GENOMIC DNA]</scope>
</reference>
<sequence>MSAQGGRTLGLVLYSGSAASALAVRLAEQAGADHLRLVHFRSPFFLGEEEVAVRAQHLFPGLRFQSVTLKRDFLGLSQRSQGLPFPCGVCRRLLLERVARLVRRVHADLVVTGDIVGRAGLGVGDLVELDRSAGLAGRVLRPLSGRLLPPTRWEEEGKLDRGVLLDWVDGEQLAGRMDELAREQGIDPRRSARDCLLTDDGFVKRLLEFGPAEGCTENTIQLLRFRHSYRLGPEAHVVVAVTAEEQARLQPLFLPSDVRLYVQMAHSPLALVRARWHAHDPDERAWIVAAAAERMVEAAGLPQATAWVVRFRCEWEGETRQMRLPVERRPVPALISS</sequence>